<protein>
    <recommendedName>
        <fullName evidence="4">Gustatory receptor</fullName>
    </recommendedName>
</protein>
<organism evidence="2 3">
    <name type="scientific">Henosepilachna vigintioctopunctata</name>
    <dbReference type="NCBI Taxonomy" id="420089"/>
    <lineage>
        <taxon>Eukaryota</taxon>
        <taxon>Metazoa</taxon>
        <taxon>Ecdysozoa</taxon>
        <taxon>Arthropoda</taxon>
        <taxon>Hexapoda</taxon>
        <taxon>Insecta</taxon>
        <taxon>Pterygota</taxon>
        <taxon>Neoptera</taxon>
        <taxon>Endopterygota</taxon>
        <taxon>Coleoptera</taxon>
        <taxon>Polyphaga</taxon>
        <taxon>Cucujiformia</taxon>
        <taxon>Coccinelloidea</taxon>
        <taxon>Coccinellidae</taxon>
        <taxon>Epilachninae</taxon>
        <taxon>Epilachnini</taxon>
        <taxon>Henosepilachna</taxon>
    </lineage>
</organism>
<keyword evidence="1" id="KW-1133">Transmembrane helix</keyword>
<feature type="transmembrane region" description="Helical" evidence="1">
    <location>
        <begin position="109"/>
        <end position="127"/>
    </location>
</feature>
<accession>A0AAW1TN69</accession>
<keyword evidence="1" id="KW-0472">Membrane</keyword>
<dbReference type="Proteomes" id="UP001431783">
    <property type="component" value="Unassembled WGS sequence"/>
</dbReference>
<keyword evidence="1" id="KW-0812">Transmembrane</keyword>
<evidence type="ECO:0008006" key="4">
    <source>
        <dbReference type="Google" id="ProtNLM"/>
    </source>
</evidence>
<evidence type="ECO:0000313" key="3">
    <source>
        <dbReference type="Proteomes" id="UP001431783"/>
    </source>
</evidence>
<evidence type="ECO:0000256" key="1">
    <source>
        <dbReference type="SAM" id="Phobius"/>
    </source>
</evidence>
<comment type="caution">
    <text evidence="2">The sequence shown here is derived from an EMBL/GenBank/DDBJ whole genome shotgun (WGS) entry which is preliminary data.</text>
</comment>
<dbReference type="EMBL" id="JARQZJ010000001">
    <property type="protein sequence ID" value="KAK9869176.1"/>
    <property type="molecule type" value="Genomic_DNA"/>
</dbReference>
<dbReference type="AlphaFoldDB" id="A0AAW1TN69"/>
<evidence type="ECO:0000313" key="2">
    <source>
        <dbReference type="EMBL" id="KAK9869176.1"/>
    </source>
</evidence>
<name>A0AAW1TN69_9CUCU</name>
<gene>
    <name evidence="2" type="ORF">WA026_002925</name>
</gene>
<reference evidence="2 3" key="1">
    <citation type="submission" date="2023-03" db="EMBL/GenBank/DDBJ databases">
        <title>Genome insight into feeding habits of ladybird beetles.</title>
        <authorList>
            <person name="Li H.-S."/>
            <person name="Huang Y.-H."/>
            <person name="Pang H."/>
        </authorList>
    </citation>
    <scope>NUCLEOTIDE SEQUENCE [LARGE SCALE GENOMIC DNA]</scope>
    <source>
        <strain evidence="2">SYSU_2023b</strain>
        <tissue evidence="2">Whole body</tissue>
    </source>
</reference>
<sequence>MNMSQIEWMNNGEKSTFKLEYILATFSRGKFMLRISNVLNMKYQLLKIKRKLLLEYERRRRSILPVGKRKRNCSWETDRELCILKEVTCCHDQVCDSVDRFVSLFGTHIFAIVFCSFLNILLQVALFTHQILLDENEEDSTVYDLHLLKKLSNCIITIGTLVILTWICADTVDEAKKFTTACSRYINILPMLPDSKVDELVRASLKVLKQQAQSRIFHNFRSLLFANDADSIISALNIVNGIRELKDAMDRVNEWCIENQLVLDNDKTHCLIFETDRANRNYPESITYCNVEVLISETVKFLGVYIDSFMKYHSHVEEINNKLKSVIYALRVLRDQVDIAVLKTYIYIVFIHKNKHYFGRPSNINNTRRMHPFIFPIHSLSLTEKIPMYMGIKLFKSTSKHIEVVLSFIFRKVPLAFSCTA</sequence>
<proteinExistence type="predicted"/>
<keyword evidence="3" id="KW-1185">Reference proteome</keyword>